<dbReference type="Proteomes" id="UP000813824">
    <property type="component" value="Unassembled WGS sequence"/>
</dbReference>
<feature type="compositionally biased region" description="Low complexity" evidence="1">
    <location>
        <begin position="147"/>
        <end position="158"/>
    </location>
</feature>
<feature type="compositionally biased region" description="Polar residues" evidence="1">
    <location>
        <begin position="168"/>
        <end position="198"/>
    </location>
</feature>
<accession>A0A8K0UIA7</accession>
<comment type="caution">
    <text evidence="2">The sequence shown here is derived from an EMBL/GenBank/DDBJ whole genome shotgun (WGS) entry which is preliminary data.</text>
</comment>
<dbReference type="AlphaFoldDB" id="A0A8K0UIA7"/>
<dbReference type="OrthoDB" id="3250110at2759"/>
<reference evidence="2" key="1">
    <citation type="journal article" date="2021" name="New Phytol.">
        <title>Evolutionary innovations through gain and loss of genes in the ectomycorrhizal Boletales.</title>
        <authorList>
            <person name="Wu G."/>
            <person name="Miyauchi S."/>
            <person name="Morin E."/>
            <person name="Kuo A."/>
            <person name="Drula E."/>
            <person name="Varga T."/>
            <person name="Kohler A."/>
            <person name="Feng B."/>
            <person name="Cao Y."/>
            <person name="Lipzen A."/>
            <person name="Daum C."/>
            <person name="Hundley H."/>
            <person name="Pangilinan J."/>
            <person name="Johnson J."/>
            <person name="Barry K."/>
            <person name="LaButti K."/>
            <person name="Ng V."/>
            <person name="Ahrendt S."/>
            <person name="Min B."/>
            <person name="Choi I.G."/>
            <person name="Park H."/>
            <person name="Plett J.M."/>
            <person name="Magnuson J."/>
            <person name="Spatafora J.W."/>
            <person name="Nagy L.G."/>
            <person name="Henrissat B."/>
            <person name="Grigoriev I.V."/>
            <person name="Yang Z.L."/>
            <person name="Xu J."/>
            <person name="Martin F.M."/>
        </authorList>
    </citation>
    <scope>NUCLEOTIDE SEQUENCE</scope>
    <source>
        <strain evidence="2">KKN 215</strain>
    </source>
</reference>
<organism evidence="2 3">
    <name type="scientific">Cristinia sonorae</name>
    <dbReference type="NCBI Taxonomy" id="1940300"/>
    <lineage>
        <taxon>Eukaryota</taxon>
        <taxon>Fungi</taxon>
        <taxon>Dikarya</taxon>
        <taxon>Basidiomycota</taxon>
        <taxon>Agaricomycotina</taxon>
        <taxon>Agaricomycetes</taxon>
        <taxon>Agaricomycetidae</taxon>
        <taxon>Agaricales</taxon>
        <taxon>Pleurotineae</taxon>
        <taxon>Stephanosporaceae</taxon>
        <taxon>Cristinia</taxon>
    </lineage>
</organism>
<evidence type="ECO:0000313" key="3">
    <source>
        <dbReference type="Proteomes" id="UP000813824"/>
    </source>
</evidence>
<feature type="compositionally biased region" description="Low complexity" evidence="1">
    <location>
        <begin position="207"/>
        <end position="237"/>
    </location>
</feature>
<evidence type="ECO:0000313" key="2">
    <source>
        <dbReference type="EMBL" id="KAH8093129.1"/>
    </source>
</evidence>
<feature type="compositionally biased region" description="Basic and acidic residues" evidence="1">
    <location>
        <begin position="132"/>
        <end position="146"/>
    </location>
</feature>
<name>A0A8K0UIA7_9AGAR</name>
<sequence length="334" mass="36051">MSVILDKFKVKEVDLEPVFASWTTAPIFNGNPKRDLPVDEWLEQIKAGCKQRSIPRAYWHKVAYHYMGKGAKARLDELKKVMRNLVGGKFRWNWKTFKVAMRNLGWDIDPKKTQTFEVQSKPSGVWWIVGRGKNDDKSNEKQKDSDASSVKTTASTSTRPVPKKSKTTWDMSTFKSFPTPKRSNTMSAIETVSGKHSTSVPPPPYSEAPSSSGSSFSSFFKSNPVSTPPSDAASSETSSSVAQAPLWLLNACQALDFLTTEHPKAMTAISAVLITVGSIPAIPAISAGAGGAFLASGTAHAIGSIAVGIGSLLQAQQKVSEAVNNNGNGQSTKK</sequence>
<protein>
    <submittedName>
        <fullName evidence="2">Uncharacterized protein</fullName>
    </submittedName>
</protein>
<dbReference type="EMBL" id="JAEVFJ010000030">
    <property type="protein sequence ID" value="KAH8093129.1"/>
    <property type="molecule type" value="Genomic_DNA"/>
</dbReference>
<gene>
    <name evidence="2" type="ORF">BXZ70DRAFT_441213</name>
</gene>
<evidence type="ECO:0000256" key="1">
    <source>
        <dbReference type="SAM" id="MobiDB-lite"/>
    </source>
</evidence>
<feature type="region of interest" description="Disordered" evidence="1">
    <location>
        <begin position="128"/>
        <end position="237"/>
    </location>
</feature>
<proteinExistence type="predicted"/>
<keyword evidence="3" id="KW-1185">Reference proteome</keyword>